<keyword evidence="4" id="KW-0732">Signal</keyword>
<organism evidence="11 12">
    <name type="scientific">Dinothrombium tinctorium</name>
    <dbReference type="NCBI Taxonomy" id="1965070"/>
    <lineage>
        <taxon>Eukaryota</taxon>
        <taxon>Metazoa</taxon>
        <taxon>Ecdysozoa</taxon>
        <taxon>Arthropoda</taxon>
        <taxon>Chelicerata</taxon>
        <taxon>Arachnida</taxon>
        <taxon>Acari</taxon>
        <taxon>Acariformes</taxon>
        <taxon>Trombidiformes</taxon>
        <taxon>Prostigmata</taxon>
        <taxon>Anystina</taxon>
        <taxon>Parasitengona</taxon>
        <taxon>Trombidioidea</taxon>
        <taxon>Trombidiidae</taxon>
        <taxon>Dinothrombium</taxon>
    </lineage>
</organism>
<gene>
    <name evidence="11" type="ORF">B4U79_03264</name>
</gene>
<dbReference type="OrthoDB" id="10051896at2759"/>
<dbReference type="GO" id="GO:0006508">
    <property type="term" value="P:proteolysis"/>
    <property type="evidence" value="ECO:0007669"/>
    <property type="project" value="UniProtKB-KW"/>
</dbReference>
<keyword evidence="7" id="KW-1015">Disulfide bond</keyword>
<evidence type="ECO:0000256" key="3">
    <source>
        <dbReference type="ARBA" id="ARBA00022670"/>
    </source>
</evidence>
<accession>A0A3S3Q2M5</accession>
<feature type="domain" description="Peptidase S1" evidence="10">
    <location>
        <begin position="86"/>
        <end position="302"/>
    </location>
</feature>
<dbReference type="PROSITE" id="PS50240">
    <property type="entry name" value="TRYPSIN_DOM"/>
    <property type="match status" value="3"/>
</dbReference>
<keyword evidence="11" id="KW-0472">Membrane</keyword>
<proteinExistence type="inferred from homology"/>
<reference evidence="11 12" key="1">
    <citation type="journal article" date="2018" name="Gigascience">
        <title>Genomes of trombidid mites reveal novel predicted allergens and laterally-transferred genes associated with secondary metabolism.</title>
        <authorList>
            <person name="Dong X."/>
            <person name="Chaisiri K."/>
            <person name="Xia D."/>
            <person name="Armstrong S.D."/>
            <person name="Fang Y."/>
            <person name="Donnelly M.J."/>
            <person name="Kadowaki T."/>
            <person name="McGarry J.W."/>
            <person name="Darby A.C."/>
            <person name="Makepeace B.L."/>
        </authorList>
    </citation>
    <scope>NUCLEOTIDE SEQUENCE [LARGE SCALE GENOMIC DNA]</scope>
    <source>
        <strain evidence="11">UoL-WK</strain>
    </source>
</reference>
<evidence type="ECO:0000313" key="12">
    <source>
        <dbReference type="Proteomes" id="UP000285301"/>
    </source>
</evidence>
<keyword evidence="11" id="KW-0812">Transmembrane</keyword>
<dbReference type="InterPro" id="IPR001254">
    <property type="entry name" value="Trypsin_dom"/>
</dbReference>
<keyword evidence="3 11" id="KW-0645">Protease</keyword>
<evidence type="ECO:0000256" key="1">
    <source>
        <dbReference type="ARBA" id="ARBA00004613"/>
    </source>
</evidence>
<comment type="similarity">
    <text evidence="9">Belongs to the peptidase S1 family. CLIP subfamily.</text>
</comment>
<feature type="domain" description="Peptidase S1" evidence="10">
    <location>
        <begin position="300"/>
        <end position="415"/>
    </location>
</feature>
<dbReference type="GO" id="GO:0004252">
    <property type="term" value="F:serine-type endopeptidase activity"/>
    <property type="evidence" value="ECO:0007669"/>
    <property type="project" value="InterPro"/>
</dbReference>
<dbReference type="PRINTS" id="PR00722">
    <property type="entry name" value="CHYMOTRYPSIN"/>
</dbReference>
<dbReference type="InterPro" id="IPR043504">
    <property type="entry name" value="Peptidase_S1_PA_chymotrypsin"/>
</dbReference>
<evidence type="ECO:0000256" key="5">
    <source>
        <dbReference type="ARBA" id="ARBA00022801"/>
    </source>
</evidence>
<dbReference type="CDD" id="cd00190">
    <property type="entry name" value="Tryp_SPc"/>
    <property type="match status" value="2"/>
</dbReference>
<dbReference type="InterPro" id="IPR033116">
    <property type="entry name" value="TRYPSIN_SER"/>
</dbReference>
<sequence length="658" mass="73289">MIRLKDPINWWYPEFNQQRDEQTNIMYPIEEPAVRDSIDYGDANVSEKIEVENEDRILGPKAFDEKIPNCGFALDLYPERQLKYRVIGGFVAAPDTLPWHVSLYTYEPNHFRYMCGGVTADEFYALVGTNKFNNSDSKGAFYKVTEHVLHPNFNVSTYANDIAVLRVLTKLPLHTREVRAICLPKQQIKTDNRVFVSGFGRTAFESKNYSDPLMAAEIRILDDNWCHVYPSYHSEIHLCAGYAIGKKDACTGDSGGPLFMKFGQRTYLIGLVSFGENCGRAERPGVYTRITFFIDWIKQTAAGWGFTHPEAGAPSALLYAVDVNIFDCTISCDCQMAYQVFDSRVMMCAGYHSGQKDSCQGDSGGPLASLENDRAVLIGLVSYGEGCAEKGRPGARSHLQIVHFSVVSGIQERSAKDQFKFRYKIKVVVMYVVGQLLTTNGYYRLPTVMFSCITPDQVEVKVGDVNHNRGQKHKVVEIINHEKFAMEHYQADVALLKIEPPIKWSHGRKFGRGAIVPICLPSKNSEFTGTATVAGWGLTDPEGEKASTSLQAVDVNIFDCSSRNCHCVDSYDIFDPEVMLCAGKSQGGQDSCQGDSGGPLMGISDNDRVIQIGAVSYGEGCAEKERPGVYVKLSRFIDWIKDKSGLEKLPEISDESVD</sequence>
<keyword evidence="6" id="KW-0720">Serine protease</keyword>
<dbReference type="Pfam" id="PF00089">
    <property type="entry name" value="Trypsin"/>
    <property type="match status" value="3"/>
</dbReference>
<evidence type="ECO:0000256" key="2">
    <source>
        <dbReference type="ARBA" id="ARBA00022525"/>
    </source>
</evidence>
<feature type="domain" description="Peptidase S1" evidence="10">
    <location>
        <begin position="406"/>
        <end position="645"/>
    </location>
</feature>
<dbReference type="AlphaFoldDB" id="A0A3S3Q2M5"/>
<keyword evidence="8" id="KW-0325">Glycoprotein</keyword>
<dbReference type="FunFam" id="2.40.10.10:FF:000054">
    <property type="entry name" value="Complement C1r subcomponent"/>
    <property type="match status" value="1"/>
</dbReference>
<dbReference type="STRING" id="1965070.A0A3S3Q2M5"/>
<dbReference type="SMART" id="SM00020">
    <property type="entry name" value="Tryp_SPc"/>
    <property type="match status" value="2"/>
</dbReference>
<keyword evidence="12" id="KW-1185">Reference proteome</keyword>
<evidence type="ECO:0000256" key="6">
    <source>
        <dbReference type="ARBA" id="ARBA00022825"/>
    </source>
</evidence>
<dbReference type="GO" id="GO:0005615">
    <property type="term" value="C:extracellular space"/>
    <property type="evidence" value="ECO:0007669"/>
    <property type="project" value="TreeGrafter"/>
</dbReference>
<dbReference type="SUPFAM" id="SSF50494">
    <property type="entry name" value="Trypsin-like serine proteases"/>
    <property type="match status" value="3"/>
</dbReference>
<comment type="subcellular location">
    <subcellularLocation>
        <location evidence="1">Secreted</location>
    </subcellularLocation>
</comment>
<keyword evidence="2" id="KW-0964">Secreted</keyword>
<evidence type="ECO:0000256" key="8">
    <source>
        <dbReference type="ARBA" id="ARBA00023180"/>
    </source>
</evidence>
<dbReference type="InterPro" id="IPR001314">
    <property type="entry name" value="Peptidase_S1A"/>
</dbReference>
<dbReference type="InterPro" id="IPR050127">
    <property type="entry name" value="Serine_Proteases_S1"/>
</dbReference>
<protein>
    <submittedName>
        <fullName evidence="11">Transmembrane protease serine 9-like protein</fullName>
    </submittedName>
</protein>
<evidence type="ECO:0000256" key="7">
    <source>
        <dbReference type="ARBA" id="ARBA00023157"/>
    </source>
</evidence>
<evidence type="ECO:0000313" key="11">
    <source>
        <dbReference type="EMBL" id="RWS12773.1"/>
    </source>
</evidence>
<dbReference type="Proteomes" id="UP000285301">
    <property type="component" value="Unassembled WGS sequence"/>
</dbReference>
<evidence type="ECO:0000256" key="9">
    <source>
        <dbReference type="ARBA" id="ARBA00024195"/>
    </source>
</evidence>
<dbReference type="EMBL" id="NCKU01001210">
    <property type="protein sequence ID" value="RWS12773.1"/>
    <property type="molecule type" value="Genomic_DNA"/>
</dbReference>
<dbReference type="PANTHER" id="PTHR24264">
    <property type="entry name" value="TRYPSIN-RELATED"/>
    <property type="match status" value="1"/>
</dbReference>
<dbReference type="FunFam" id="2.40.10.10:FF:000002">
    <property type="entry name" value="Transmembrane protease serine"/>
    <property type="match status" value="2"/>
</dbReference>
<name>A0A3S3Q2M5_9ACAR</name>
<dbReference type="PANTHER" id="PTHR24264:SF54">
    <property type="entry name" value="PEPTIDASE S1 DOMAIN-CONTAINING PROTEIN"/>
    <property type="match status" value="1"/>
</dbReference>
<evidence type="ECO:0000259" key="10">
    <source>
        <dbReference type="PROSITE" id="PS50240"/>
    </source>
</evidence>
<dbReference type="Gene3D" id="2.40.10.10">
    <property type="entry name" value="Trypsin-like serine proteases"/>
    <property type="match status" value="3"/>
</dbReference>
<keyword evidence="5" id="KW-0378">Hydrolase</keyword>
<comment type="caution">
    <text evidence="11">The sequence shown here is derived from an EMBL/GenBank/DDBJ whole genome shotgun (WGS) entry which is preliminary data.</text>
</comment>
<evidence type="ECO:0000256" key="4">
    <source>
        <dbReference type="ARBA" id="ARBA00022729"/>
    </source>
</evidence>
<dbReference type="PROSITE" id="PS00135">
    <property type="entry name" value="TRYPSIN_SER"/>
    <property type="match status" value="2"/>
</dbReference>
<dbReference type="InterPro" id="IPR009003">
    <property type="entry name" value="Peptidase_S1_PA"/>
</dbReference>